<reference evidence="2" key="1">
    <citation type="submission" date="2019-08" db="EMBL/GenBank/DDBJ databases">
        <title>The genome of the North American firefly Photinus pyralis.</title>
        <authorList>
            <consortium name="Photinus pyralis genome working group"/>
            <person name="Fallon T.R."/>
            <person name="Sander Lower S.E."/>
            <person name="Weng J.-K."/>
        </authorList>
    </citation>
    <scope>NUCLEOTIDE SEQUENCE</scope>
    <source>
        <strain evidence="2">TRF0915ILg1</strain>
        <tissue evidence="2">Whole body</tissue>
    </source>
</reference>
<evidence type="ECO:0008006" key="4">
    <source>
        <dbReference type="Google" id="ProtNLM"/>
    </source>
</evidence>
<keyword evidence="3" id="KW-1185">Reference proteome</keyword>
<accession>A0A8K0G2X8</accession>
<feature type="region of interest" description="Disordered" evidence="1">
    <location>
        <begin position="1"/>
        <end position="30"/>
    </location>
</feature>
<comment type="caution">
    <text evidence="2">The sequence shown here is derived from an EMBL/GenBank/DDBJ whole genome shotgun (WGS) entry which is preliminary data.</text>
</comment>
<dbReference type="OrthoDB" id="25402at2759"/>
<dbReference type="EMBL" id="VTPC01062712">
    <property type="protein sequence ID" value="KAF2889770.1"/>
    <property type="molecule type" value="Genomic_DNA"/>
</dbReference>
<dbReference type="Gene3D" id="3.30.420.10">
    <property type="entry name" value="Ribonuclease H-like superfamily/Ribonuclease H"/>
    <property type="match status" value="1"/>
</dbReference>
<protein>
    <recommendedName>
        <fullName evidence="4">Transposase</fullName>
    </recommendedName>
</protein>
<dbReference type="Proteomes" id="UP000801492">
    <property type="component" value="Unassembled WGS sequence"/>
</dbReference>
<sequence>MISNELEEPSSYKDAMSKEGGKGVWNHPKRQSKGGRVMIWGPITAKGEYLLLWLQGKINSSKYLSMITEDVYPWILNHCPEGGYFFLQDNAPIHNSKLTMEGLKNLEMRVLHSPDINPIKNLSDKVYAKGAYNSDDEL</sequence>
<dbReference type="AlphaFoldDB" id="A0A8K0G2X8"/>
<organism evidence="2 3">
    <name type="scientific">Ignelater luminosus</name>
    <name type="common">Cucubano</name>
    <name type="synonym">Pyrophorus luminosus</name>
    <dbReference type="NCBI Taxonomy" id="2038154"/>
    <lineage>
        <taxon>Eukaryota</taxon>
        <taxon>Metazoa</taxon>
        <taxon>Ecdysozoa</taxon>
        <taxon>Arthropoda</taxon>
        <taxon>Hexapoda</taxon>
        <taxon>Insecta</taxon>
        <taxon>Pterygota</taxon>
        <taxon>Neoptera</taxon>
        <taxon>Endopterygota</taxon>
        <taxon>Coleoptera</taxon>
        <taxon>Polyphaga</taxon>
        <taxon>Elateriformia</taxon>
        <taxon>Elateroidea</taxon>
        <taxon>Elateridae</taxon>
        <taxon>Agrypninae</taxon>
        <taxon>Pyrophorini</taxon>
        <taxon>Ignelater</taxon>
    </lineage>
</organism>
<gene>
    <name evidence="2" type="ORF">ILUMI_16403</name>
</gene>
<evidence type="ECO:0000313" key="3">
    <source>
        <dbReference type="Proteomes" id="UP000801492"/>
    </source>
</evidence>
<dbReference type="InterPro" id="IPR036397">
    <property type="entry name" value="RNaseH_sf"/>
</dbReference>
<dbReference type="GO" id="GO:0003676">
    <property type="term" value="F:nucleic acid binding"/>
    <property type="evidence" value="ECO:0007669"/>
    <property type="project" value="InterPro"/>
</dbReference>
<proteinExistence type="predicted"/>
<name>A0A8K0G2X8_IGNLU</name>
<evidence type="ECO:0000256" key="1">
    <source>
        <dbReference type="SAM" id="MobiDB-lite"/>
    </source>
</evidence>
<evidence type="ECO:0000313" key="2">
    <source>
        <dbReference type="EMBL" id="KAF2889770.1"/>
    </source>
</evidence>